<reference evidence="1" key="1">
    <citation type="submission" date="2020-07" db="EMBL/GenBank/DDBJ databases">
        <title>Genome sequence and genetic diversity analysis of an under-domesticated orphan crop, white fonio (Digitaria exilis).</title>
        <authorList>
            <person name="Bennetzen J.L."/>
            <person name="Chen S."/>
            <person name="Ma X."/>
            <person name="Wang X."/>
            <person name="Yssel A.E.J."/>
            <person name="Chaluvadi S.R."/>
            <person name="Johnson M."/>
            <person name="Gangashetty P."/>
            <person name="Hamidou F."/>
            <person name="Sanogo M.D."/>
            <person name="Zwaenepoel A."/>
            <person name="Wallace J."/>
            <person name="Van De Peer Y."/>
            <person name="Van Deynze A."/>
        </authorList>
    </citation>
    <scope>NUCLEOTIDE SEQUENCE</scope>
    <source>
        <tissue evidence="1">Leaves</tissue>
    </source>
</reference>
<gene>
    <name evidence="1" type="ORF">HU200_036431</name>
</gene>
<keyword evidence="2" id="KW-1185">Reference proteome</keyword>
<dbReference type="Proteomes" id="UP000636709">
    <property type="component" value="Unassembled WGS sequence"/>
</dbReference>
<dbReference type="InterPro" id="IPR055302">
    <property type="entry name" value="F-box_dom-containing"/>
</dbReference>
<dbReference type="AlphaFoldDB" id="A0A835ENL3"/>
<dbReference type="OrthoDB" id="641102at2759"/>
<dbReference type="InterPro" id="IPR036047">
    <property type="entry name" value="F-box-like_dom_sf"/>
</dbReference>
<evidence type="ECO:0000313" key="1">
    <source>
        <dbReference type="EMBL" id="KAF8696794.1"/>
    </source>
</evidence>
<organism evidence="1 2">
    <name type="scientific">Digitaria exilis</name>
    <dbReference type="NCBI Taxonomy" id="1010633"/>
    <lineage>
        <taxon>Eukaryota</taxon>
        <taxon>Viridiplantae</taxon>
        <taxon>Streptophyta</taxon>
        <taxon>Embryophyta</taxon>
        <taxon>Tracheophyta</taxon>
        <taxon>Spermatophyta</taxon>
        <taxon>Magnoliopsida</taxon>
        <taxon>Liliopsida</taxon>
        <taxon>Poales</taxon>
        <taxon>Poaceae</taxon>
        <taxon>PACMAD clade</taxon>
        <taxon>Panicoideae</taxon>
        <taxon>Panicodae</taxon>
        <taxon>Paniceae</taxon>
        <taxon>Anthephorinae</taxon>
        <taxon>Digitaria</taxon>
    </lineage>
</organism>
<name>A0A835ENL3_9POAL</name>
<protein>
    <recommendedName>
        <fullName evidence="3">F-box domain-containing protein</fullName>
    </recommendedName>
</protein>
<dbReference type="PANTHER" id="PTHR32141:SF50">
    <property type="entry name" value="OS01G0706266 PROTEIN"/>
    <property type="match status" value="1"/>
</dbReference>
<sequence>MGKLAEGVLSSYAAAAAAASSLSSAVAEAAPSDGVDRISALPDDILRGVVSRLPARDGARTAALASRWRGLWRSAPLVVRDSDFLIACPSDPDRARAAVGRVLADHPGPFHKVELTCCVFGSLEREL</sequence>
<dbReference type="PANTHER" id="PTHR32141">
    <property type="match status" value="1"/>
</dbReference>
<dbReference type="Gene3D" id="1.20.1280.50">
    <property type="match status" value="1"/>
</dbReference>
<dbReference type="SUPFAM" id="SSF81383">
    <property type="entry name" value="F-box domain"/>
    <property type="match status" value="1"/>
</dbReference>
<evidence type="ECO:0008006" key="3">
    <source>
        <dbReference type="Google" id="ProtNLM"/>
    </source>
</evidence>
<accession>A0A835ENL3</accession>
<dbReference type="EMBL" id="JACEFO010001880">
    <property type="protein sequence ID" value="KAF8696794.1"/>
    <property type="molecule type" value="Genomic_DNA"/>
</dbReference>
<evidence type="ECO:0000313" key="2">
    <source>
        <dbReference type="Proteomes" id="UP000636709"/>
    </source>
</evidence>
<proteinExistence type="predicted"/>
<comment type="caution">
    <text evidence="1">The sequence shown here is derived from an EMBL/GenBank/DDBJ whole genome shotgun (WGS) entry which is preliminary data.</text>
</comment>